<protein>
    <recommendedName>
        <fullName evidence="3">Immunoglobulin domain-containing protein</fullName>
    </recommendedName>
</protein>
<keyword evidence="1" id="KW-0472">Membrane</keyword>
<reference evidence="4 5" key="1">
    <citation type="submission" date="2024-04" db="EMBL/GenBank/DDBJ databases">
        <authorList>
            <person name="Waldvogel A.-M."/>
            <person name="Schoenle A."/>
        </authorList>
    </citation>
    <scope>NUCLEOTIDE SEQUENCE [LARGE SCALE GENOMIC DNA]</scope>
</reference>
<keyword evidence="5" id="KW-1185">Reference proteome</keyword>
<dbReference type="SMART" id="SM00409">
    <property type="entry name" value="IG"/>
    <property type="match status" value="1"/>
</dbReference>
<evidence type="ECO:0000313" key="4">
    <source>
        <dbReference type="EMBL" id="CAL1590513.1"/>
    </source>
</evidence>
<dbReference type="EMBL" id="OZ035841">
    <property type="protein sequence ID" value="CAL1590513.1"/>
    <property type="molecule type" value="Genomic_DNA"/>
</dbReference>
<proteinExistence type="predicted"/>
<evidence type="ECO:0000313" key="5">
    <source>
        <dbReference type="Proteomes" id="UP001497482"/>
    </source>
</evidence>
<dbReference type="InterPro" id="IPR013106">
    <property type="entry name" value="Ig_V-set"/>
</dbReference>
<dbReference type="Proteomes" id="UP001497482">
    <property type="component" value="Chromosome 19"/>
</dbReference>
<sequence>MDLRLYTVSVMLLVLSGRSRAAKTLEVREGEDLRFKFSFYKQSNSVVFCKDRCDQQGTYLLWAFPNLKMEEGRYSIEYKKRSFPPSLVYVTIKNVRSSDAGLYSCLMERYSFRATESEIQEVNIYVISDASHKVSEDQSTPEPDHLPQSDVWLYVGLVLSFLVLLSLIVTALHQRRGATDTGDRSQMVPDTS</sequence>
<keyword evidence="1" id="KW-0812">Transmembrane</keyword>
<dbReference type="Gene3D" id="2.60.40.10">
    <property type="entry name" value="Immunoglobulins"/>
    <property type="match status" value="1"/>
</dbReference>
<name>A0AAV2KPL8_KNICA</name>
<keyword evidence="1" id="KW-1133">Transmembrane helix</keyword>
<dbReference type="SUPFAM" id="SSF48726">
    <property type="entry name" value="Immunoglobulin"/>
    <property type="match status" value="1"/>
</dbReference>
<feature type="domain" description="Immunoglobulin" evidence="3">
    <location>
        <begin position="22"/>
        <end position="127"/>
    </location>
</feature>
<gene>
    <name evidence="4" type="ORF">KC01_LOCUS20019</name>
</gene>
<dbReference type="AlphaFoldDB" id="A0AAV2KPL8"/>
<evidence type="ECO:0000256" key="1">
    <source>
        <dbReference type="SAM" id="Phobius"/>
    </source>
</evidence>
<evidence type="ECO:0000256" key="2">
    <source>
        <dbReference type="SAM" id="SignalP"/>
    </source>
</evidence>
<organism evidence="4 5">
    <name type="scientific">Knipowitschia caucasica</name>
    <name type="common">Caucasian dwarf goby</name>
    <name type="synonym">Pomatoschistus caucasicus</name>
    <dbReference type="NCBI Taxonomy" id="637954"/>
    <lineage>
        <taxon>Eukaryota</taxon>
        <taxon>Metazoa</taxon>
        <taxon>Chordata</taxon>
        <taxon>Craniata</taxon>
        <taxon>Vertebrata</taxon>
        <taxon>Euteleostomi</taxon>
        <taxon>Actinopterygii</taxon>
        <taxon>Neopterygii</taxon>
        <taxon>Teleostei</taxon>
        <taxon>Neoteleostei</taxon>
        <taxon>Acanthomorphata</taxon>
        <taxon>Gobiaria</taxon>
        <taxon>Gobiiformes</taxon>
        <taxon>Gobioidei</taxon>
        <taxon>Gobiidae</taxon>
        <taxon>Gobiinae</taxon>
        <taxon>Knipowitschia</taxon>
    </lineage>
</organism>
<dbReference type="Pfam" id="PF07686">
    <property type="entry name" value="V-set"/>
    <property type="match status" value="1"/>
</dbReference>
<dbReference type="InterPro" id="IPR013783">
    <property type="entry name" value="Ig-like_fold"/>
</dbReference>
<accession>A0AAV2KPL8</accession>
<feature type="signal peptide" evidence="2">
    <location>
        <begin position="1"/>
        <end position="21"/>
    </location>
</feature>
<feature type="chain" id="PRO_5043506082" description="Immunoglobulin domain-containing protein" evidence="2">
    <location>
        <begin position="22"/>
        <end position="192"/>
    </location>
</feature>
<feature type="transmembrane region" description="Helical" evidence="1">
    <location>
        <begin position="151"/>
        <end position="172"/>
    </location>
</feature>
<keyword evidence="2" id="KW-0732">Signal</keyword>
<evidence type="ECO:0000259" key="3">
    <source>
        <dbReference type="SMART" id="SM00409"/>
    </source>
</evidence>
<dbReference type="InterPro" id="IPR036179">
    <property type="entry name" value="Ig-like_dom_sf"/>
</dbReference>
<dbReference type="InterPro" id="IPR003599">
    <property type="entry name" value="Ig_sub"/>
</dbReference>